<dbReference type="SUPFAM" id="SSF51621">
    <property type="entry name" value="Phosphoenolpyruvate/pyruvate domain"/>
    <property type="match status" value="1"/>
</dbReference>
<keyword evidence="3" id="KW-0460">Magnesium</keyword>
<gene>
    <name evidence="5" type="ORF">ACFO3D_06810</name>
</gene>
<dbReference type="InterPro" id="IPR015813">
    <property type="entry name" value="Pyrv/PenolPyrv_kinase-like_dom"/>
</dbReference>
<comment type="cofactor">
    <cofactor evidence="1">
        <name>Mg(2+)</name>
        <dbReference type="ChEBI" id="CHEBI:18420"/>
    </cofactor>
</comment>
<dbReference type="Gene3D" id="3.20.20.60">
    <property type="entry name" value="Phosphoenolpyruvate-binding domains"/>
    <property type="match status" value="1"/>
</dbReference>
<accession>A0ABV9DGH5</accession>
<dbReference type="Proteomes" id="UP001595989">
    <property type="component" value="Unassembled WGS sequence"/>
</dbReference>
<keyword evidence="2" id="KW-0479">Metal-binding</keyword>
<evidence type="ECO:0000256" key="1">
    <source>
        <dbReference type="ARBA" id="ARBA00001946"/>
    </source>
</evidence>
<dbReference type="PANTHER" id="PTHR32308">
    <property type="entry name" value="LYASE BETA SUBUNIT, PUTATIVE (AFU_ORTHOLOGUE AFUA_4G13030)-RELATED"/>
    <property type="match status" value="1"/>
</dbReference>
<evidence type="ECO:0000256" key="3">
    <source>
        <dbReference type="ARBA" id="ARBA00022842"/>
    </source>
</evidence>
<reference evidence="6" key="1">
    <citation type="journal article" date="2019" name="Int. J. Syst. Evol. Microbiol.">
        <title>The Global Catalogue of Microorganisms (GCM) 10K type strain sequencing project: providing services to taxonomists for standard genome sequencing and annotation.</title>
        <authorList>
            <consortium name="The Broad Institute Genomics Platform"/>
            <consortium name="The Broad Institute Genome Sequencing Center for Infectious Disease"/>
            <person name="Wu L."/>
            <person name="Ma J."/>
        </authorList>
    </citation>
    <scope>NUCLEOTIDE SEQUENCE [LARGE SCALE GENOMIC DNA]</scope>
    <source>
        <strain evidence="6">CGMCC 4.7426</strain>
    </source>
</reference>
<evidence type="ECO:0000313" key="6">
    <source>
        <dbReference type="Proteomes" id="UP001595989"/>
    </source>
</evidence>
<name>A0ABV9DGH5_9BACI</name>
<feature type="domain" description="HpcH/HpaI aldolase/citrate lyase" evidence="4">
    <location>
        <begin position="5"/>
        <end position="226"/>
    </location>
</feature>
<organism evidence="5 6">
    <name type="scientific">Virgibacillus kekensis</name>
    <dbReference type="NCBI Taxonomy" id="202261"/>
    <lineage>
        <taxon>Bacteria</taxon>
        <taxon>Bacillati</taxon>
        <taxon>Bacillota</taxon>
        <taxon>Bacilli</taxon>
        <taxon>Bacillales</taxon>
        <taxon>Bacillaceae</taxon>
        <taxon>Virgibacillus</taxon>
    </lineage>
</organism>
<proteinExistence type="predicted"/>
<protein>
    <submittedName>
        <fullName evidence="5">HpcH/HpaI aldolase/citrate lyase family protein</fullName>
    </submittedName>
</protein>
<dbReference type="EMBL" id="JBHSFU010000004">
    <property type="protein sequence ID" value="MFC4557920.1"/>
    <property type="molecule type" value="Genomic_DNA"/>
</dbReference>
<dbReference type="PANTHER" id="PTHR32308:SF0">
    <property type="entry name" value="HPCH_HPAI ALDOLASE_CITRATE LYASE DOMAIN-CONTAINING PROTEIN"/>
    <property type="match status" value="1"/>
</dbReference>
<dbReference type="InterPro" id="IPR005000">
    <property type="entry name" value="Aldolase/citrate-lyase_domain"/>
</dbReference>
<dbReference type="InterPro" id="IPR011206">
    <property type="entry name" value="Citrate_lyase_beta/mcl1/mcl2"/>
</dbReference>
<evidence type="ECO:0000259" key="4">
    <source>
        <dbReference type="Pfam" id="PF03328"/>
    </source>
</evidence>
<evidence type="ECO:0000256" key="2">
    <source>
        <dbReference type="ARBA" id="ARBA00022723"/>
    </source>
</evidence>
<keyword evidence="5" id="KW-0456">Lyase</keyword>
<dbReference type="Pfam" id="PF03328">
    <property type="entry name" value="HpcH_HpaI"/>
    <property type="match status" value="1"/>
</dbReference>
<dbReference type="RefSeq" id="WP_390294118.1">
    <property type="nucleotide sequence ID" value="NZ_JBHSFU010000004.1"/>
</dbReference>
<evidence type="ECO:0000313" key="5">
    <source>
        <dbReference type="EMBL" id="MFC4557920.1"/>
    </source>
</evidence>
<sequence length="291" mass="32748">MSLFRTFLFVPGSNKRWFNKLANYESDNIILDLEDSVPLVNKDEARENVLNSISVLAAQQQKVYVRINKEAFVYSQKDLHAVIQQDLEGLVLPKVNGPEDIEEVSSQIAEIEKVKNLPVGSVKLIPTLESARSLYLAYEIGLKDRVIGIAGLTAKDGDIQRSINYQWTPQGFETLYYRSKIVLAARAANVIPIGGLWQEVHNLEGLKKSASFNRQLGYDGEMVLHPSNVPIVNDIYSPTVEEIDYYRGMLIEFEKAEESGLNAVIYDGNHIDAAHIKTARRVLDYASKIYS</sequence>
<comment type="caution">
    <text evidence="5">The sequence shown here is derived from an EMBL/GenBank/DDBJ whole genome shotgun (WGS) entry which is preliminary data.</text>
</comment>
<dbReference type="PIRSF" id="PIRSF015582">
    <property type="entry name" value="Cit_lyase_B"/>
    <property type="match status" value="1"/>
</dbReference>
<keyword evidence="6" id="KW-1185">Reference proteome</keyword>
<dbReference type="GO" id="GO:0016829">
    <property type="term" value="F:lyase activity"/>
    <property type="evidence" value="ECO:0007669"/>
    <property type="project" value="UniProtKB-KW"/>
</dbReference>
<dbReference type="InterPro" id="IPR040442">
    <property type="entry name" value="Pyrv_kinase-like_dom_sf"/>
</dbReference>